<sequence length="274" mass="29414">MYCTTIEDSHVCSLRRVVGRWNVGVGVAAFTAVLVAPLMSTEFHAHATEPPAATATEPAAATELAPETEKPHAMVSAAVSATDALDRLAEGNKRFAAEASMHDHESMSRRSALMKGQHPFAVIVGCADSRVPPELIFDQGFGDLFVIRNAGNLVATDVTASIEYAVRHLDTQLVVVMGHEGCGAITAALESAETRSHEPMELQAVLKMIEVTLSDHKHPADPKERVSAAVRANVVAAVKRLRYLAAEHADPELMKAKFVGAVYNMKSGTVDFFE</sequence>
<dbReference type="RefSeq" id="WP_146528549.1">
    <property type="nucleotide sequence ID" value="NZ_SJPV01000007.1"/>
</dbReference>
<feature type="binding site" evidence="6">
    <location>
        <position position="128"/>
    </location>
    <ligand>
        <name>Zn(2+)</name>
        <dbReference type="ChEBI" id="CHEBI:29105"/>
    </ligand>
</feature>
<gene>
    <name evidence="8" type="primary">mtcA2_2</name>
    <name evidence="8" type="ORF">Poly41_43040</name>
</gene>
<dbReference type="PANTHER" id="PTHR11002">
    <property type="entry name" value="CARBONIC ANHYDRASE"/>
    <property type="match status" value="1"/>
</dbReference>
<dbReference type="Proteomes" id="UP000319143">
    <property type="component" value="Unassembled WGS sequence"/>
</dbReference>
<reference evidence="8 9" key="1">
    <citation type="submission" date="2019-02" db="EMBL/GenBank/DDBJ databases">
        <title>Deep-cultivation of Planctomycetes and their phenomic and genomic characterization uncovers novel biology.</title>
        <authorList>
            <person name="Wiegand S."/>
            <person name="Jogler M."/>
            <person name="Boedeker C."/>
            <person name="Pinto D."/>
            <person name="Vollmers J."/>
            <person name="Rivas-Marin E."/>
            <person name="Kohn T."/>
            <person name="Peeters S.H."/>
            <person name="Heuer A."/>
            <person name="Rast P."/>
            <person name="Oberbeckmann S."/>
            <person name="Bunk B."/>
            <person name="Jeske O."/>
            <person name="Meyerdierks A."/>
            <person name="Storesund J.E."/>
            <person name="Kallscheuer N."/>
            <person name="Luecker S."/>
            <person name="Lage O.M."/>
            <person name="Pohl T."/>
            <person name="Merkel B.J."/>
            <person name="Hornburger P."/>
            <person name="Mueller R.-W."/>
            <person name="Bruemmer F."/>
            <person name="Labrenz M."/>
            <person name="Spormann A.M."/>
            <person name="Op Den Camp H."/>
            <person name="Overmann J."/>
            <person name="Amann R."/>
            <person name="Jetten M.S.M."/>
            <person name="Mascher T."/>
            <person name="Medema M.H."/>
            <person name="Devos D.P."/>
            <person name="Kaster A.-K."/>
            <person name="Ovreas L."/>
            <person name="Rohde M."/>
            <person name="Galperin M.Y."/>
            <person name="Jogler C."/>
        </authorList>
    </citation>
    <scope>NUCLEOTIDE SEQUENCE [LARGE SCALE GENOMIC DNA]</scope>
    <source>
        <strain evidence="8 9">Poly41</strain>
    </source>
</reference>
<dbReference type="GO" id="GO:0015976">
    <property type="term" value="P:carbon utilization"/>
    <property type="evidence" value="ECO:0007669"/>
    <property type="project" value="InterPro"/>
</dbReference>
<evidence type="ECO:0000256" key="3">
    <source>
        <dbReference type="ARBA" id="ARBA00022833"/>
    </source>
</evidence>
<keyword evidence="4 7" id="KW-0456">Lyase</keyword>
<dbReference type="GO" id="GO:0008270">
    <property type="term" value="F:zinc ion binding"/>
    <property type="evidence" value="ECO:0007669"/>
    <property type="project" value="UniProtKB-UniRule"/>
</dbReference>
<feature type="binding site" evidence="6">
    <location>
        <position position="126"/>
    </location>
    <ligand>
        <name>Zn(2+)</name>
        <dbReference type="ChEBI" id="CHEBI:29105"/>
    </ligand>
</feature>
<feature type="binding site" evidence="6">
    <location>
        <position position="182"/>
    </location>
    <ligand>
        <name>Zn(2+)</name>
        <dbReference type="ChEBI" id="CHEBI:29105"/>
    </ligand>
</feature>
<evidence type="ECO:0000313" key="8">
    <source>
        <dbReference type="EMBL" id="TWU35155.1"/>
    </source>
</evidence>
<dbReference type="SMART" id="SM00947">
    <property type="entry name" value="Pro_CA"/>
    <property type="match status" value="1"/>
</dbReference>
<accession>A0A5C6DG44</accession>
<evidence type="ECO:0000256" key="4">
    <source>
        <dbReference type="ARBA" id="ARBA00023239"/>
    </source>
</evidence>
<comment type="similarity">
    <text evidence="1 7">Belongs to the beta-class carbonic anhydrase family.</text>
</comment>
<dbReference type="SUPFAM" id="SSF53056">
    <property type="entry name" value="beta-carbonic anhydrase, cab"/>
    <property type="match status" value="1"/>
</dbReference>
<keyword evidence="9" id="KW-1185">Reference proteome</keyword>
<evidence type="ECO:0000256" key="6">
    <source>
        <dbReference type="PIRSR" id="PIRSR601765-1"/>
    </source>
</evidence>
<evidence type="ECO:0000256" key="1">
    <source>
        <dbReference type="ARBA" id="ARBA00006217"/>
    </source>
</evidence>
<comment type="function">
    <text evidence="7">Reversible hydration of carbon dioxide.</text>
</comment>
<evidence type="ECO:0000256" key="5">
    <source>
        <dbReference type="ARBA" id="ARBA00048348"/>
    </source>
</evidence>
<feature type="binding site" evidence="6">
    <location>
        <position position="179"/>
    </location>
    <ligand>
        <name>Zn(2+)</name>
        <dbReference type="ChEBI" id="CHEBI:29105"/>
    </ligand>
</feature>
<keyword evidence="3 6" id="KW-0862">Zinc</keyword>
<dbReference type="PANTHER" id="PTHR11002:SF79">
    <property type="entry name" value="CARBONIC ANHYDRASE 2"/>
    <property type="match status" value="1"/>
</dbReference>
<comment type="cofactor">
    <cofactor evidence="6">
        <name>Zn(2+)</name>
        <dbReference type="ChEBI" id="CHEBI:29105"/>
    </cofactor>
    <text evidence="6">Binds 1 zinc ion per subunit.</text>
</comment>
<dbReference type="AlphaFoldDB" id="A0A5C6DG44"/>
<dbReference type="GO" id="GO:0004089">
    <property type="term" value="F:carbonate dehydratase activity"/>
    <property type="evidence" value="ECO:0007669"/>
    <property type="project" value="UniProtKB-UniRule"/>
</dbReference>
<protein>
    <recommendedName>
        <fullName evidence="2 7">Carbonic anhydrase</fullName>
        <ecNumber evidence="2 7">4.2.1.1</ecNumber>
    </recommendedName>
    <alternativeName>
        <fullName evidence="7">Carbonate dehydratase</fullName>
    </alternativeName>
</protein>
<dbReference type="InterPro" id="IPR001765">
    <property type="entry name" value="Carbonic_anhydrase"/>
</dbReference>
<dbReference type="PROSITE" id="PS00705">
    <property type="entry name" value="PROK_CO2_ANHYDRASE_2"/>
    <property type="match status" value="1"/>
</dbReference>
<comment type="catalytic activity">
    <reaction evidence="5 7">
        <text>hydrogencarbonate + H(+) = CO2 + H2O</text>
        <dbReference type="Rhea" id="RHEA:10748"/>
        <dbReference type="ChEBI" id="CHEBI:15377"/>
        <dbReference type="ChEBI" id="CHEBI:15378"/>
        <dbReference type="ChEBI" id="CHEBI:16526"/>
        <dbReference type="ChEBI" id="CHEBI:17544"/>
        <dbReference type="EC" id="4.2.1.1"/>
    </reaction>
</comment>
<keyword evidence="6" id="KW-0479">Metal-binding</keyword>
<dbReference type="EMBL" id="SJPV01000007">
    <property type="protein sequence ID" value="TWU35155.1"/>
    <property type="molecule type" value="Genomic_DNA"/>
</dbReference>
<dbReference type="InterPro" id="IPR036874">
    <property type="entry name" value="Carbonic_anhydrase_sf"/>
</dbReference>
<dbReference type="InterPro" id="IPR015892">
    <property type="entry name" value="Carbonic_anhydrase_CS"/>
</dbReference>
<proteinExistence type="inferred from homology"/>
<evidence type="ECO:0000256" key="7">
    <source>
        <dbReference type="RuleBase" id="RU003956"/>
    </source>
</evidence>
<comment type="caution">
    <text evidence="8">The sequence shown here is derived from an EMBL/GenBank/DDBJ whole genome shotgun (WGS) entry which is preliminary data.</text>
</comment>
<dbReference type="Gene3D" id="3.40.1050.10">
    <property type="entry name" value="Carbonic anhydrase"/>
    <property type="match status" value="1"/>
</dbReference>
<dbReference type="PROSITE" id="PS00704">
    <property type="entry name" value="PROK_CO2_ANHYDRASE_1"/>
    <property type="match status" value="1"/>
</dbReference>
<dbReference type="EC" id="4.2.1.1" evidence="2 7"/>
<name>A0A5C6DG44_9BACT</name>
<evidence type="ECO:0000256" key="2">
    <source>
        <dbReference type="ARBA" id="ARBA00012925"/>
    </source>
</evidence>
<evidence type="ECO:0000313" key="9">
    <source>
        <dbReference type="Proteomes" id="UP000319143"/>
    </source>
</evidence>
<dbReference type="OrthoDB" id="9769739at2"/>
<organism evidence="8 9">
    <name type="scientific">Novipirellula artificiosorum</name>
    <dbReference type="NCBI Taxonomy" id="2528016"/>
    <lineage>
        <taxon>Bacteria</taxon>
        <taxon>Pseudomonadati</taxon>
        <taxon>Planctomycetota</taxon>
        <taxon>Planctomycetia</taxon>
        <taxon>Pirellulales</taxon>
        <taxon>Pirellulaceae</taxon>
        <taxon>Novipirellula</taxon>
    </lineage>
</organism>
<dbReference type="Pfam" id="PF00484">
    <property type="entry name" value="Pro_CA"/>
    <property type="match status" value="1"/>
</dbReference>